<dbReference type="Gene3D" id="3.90.180.10">
    <property type="entry name" value="Medium-chain alcohol dehydrogenases, catalytic domain"/>
    <property type="match status" value="1"/>
</dbReference>
<dbReference type="OrthoDB" id="3941538at2759"/>
<dbReference type="PROSITE" id="PS00059">
    <property type="entry name" value="ADH_ZINC"/>
    <property type="match status" value="1"/>
</dbReference>
<dbReference type="Gene3D" id="3.40.50.720">
    <property type="entry name" value="NAD(P)-binding Rossmann-like Domain"/>
    <property type="match status" value="1"/>
</dbReference>
<dbReference type="Pfam" id="PF00107">
    <property type="entry name" value="ADH_zinc_N"/>
    <property type="match status" value="1"/>
</dbReference>
<dbReference type="InterPro" id="IPR013154">
    <property type="entry name" value="ADH-like_N"/>
</dbReference>
<evidence type="ECO:0000259" key="5">
    <source>
        <dbReference type="SMART" id="SM00829"/>
    </source>
</evidence>
<organism evidence="6 7">
    <name type="scientific">Aspergillus steynii IBT 23096</name>
    <dbReference type="NCBI Taxonomy" id="1392250"/>
    <lineage>
        <taxon>Eukaryota</taxon>
        <taxon>Fungi</taxon>
        <taxon>Dikarya</taxon>
        <taxon>Ascomycota</taxon>
        <taxon>Pezizomycotina</taxon>
        <taxon>Eurotiomycetes</taxon>
        <taxon>Eurotiomycetidae</taxon>
        <taxon>Eurotiales</taxon>
        <taxon>Aspergillaceae</taxon>
        <taxon>Aspergillus</taxon>
        <taxon>Aspergillus subgen. Circumdati</taxon>
    </lineage>
</organism>
<evidence type="ECO:0000256" key="1">
    <source>
        <dbReference type="ARBA" id="ARBA00022723"/>
    </source>
</evidence>
<dbReference type="RefSeq" id="XP_024711182.1">
    <property type="nucleotide sequence ID" value="XM_024846128.1"/>
</dbReference>
<dbReference type="GeneID" id="36553827"/>
<sequence>MKALQFHASGDLRLEELEDPICGKGEVKMRTAFCGLCGTDIHEFCAGPVLIPQKPHPITGATLPVTMGHELSGIVTEVGEGCERIKVGQRVVVRPTIYDEQCASCRQGVRHCCENIGFIGLSGMWLPDEQHSKGYGGGMAEYIVAPASHFYALPDNVALDMAALIEPMAVAWHAVNVSPFKFGDTAVIVGGGPIGICVIQVLKLQGAKEIIVAEPMEGRKKLARHYGATEILDPGSEEVPKRVQEMTRHRGADVIFDTAGVEGALNSVISACRTHGAIVNIAVWEKRPELHVNDLMYREVQYMQSALYDEMSFKNTIEALSYGQLNPREMITSKIRLEDVVEKGFKALVEDRDRHCKILVDVQASECSENGPKN</sequence>
<evidence type="ECO:0000256" key="2">
    <source>
        <dbReference type="ARBA" id="ARBA00022833"/>
    </source>
</evidence>
<evidence type="ECO:0000313" key="6">
    <source>
        <dbReference type="EMBL" id="PLB55880.1"/>
    </source>
</evidence>
<protein>
    <submittedName>
        <fullName evidence="6">GroES-like protein</fullName>
    </submittedName>
</protein>
<comment type="similarity">
    <text evidence="4">Belongs to the zinc-containing alcohol dehydrogenase family.</text>
</comment>
<reference evidence="6 7" key="1">
    <citation type="submission" date="2016-12" db="EMBL/GenBank/DDBJ databases">
        <title>The genomes of Aspergillus section Nigri reveals drivers in fungal speciation.</title>
        <authorList>
            <consortium name="DOE Joint Genome Institute"/>
            <person name="Vesth T.C."/>
            <person name="Nybo J."/>
            <person name="Theobald S."/>
            <person name="Brandl J."/>
            <person name="Frisvad J.C."/>
            <person name="Nielsen K.F."/>
            <person name="Lyhne E.K."/>
            <person name="Kogle M.E."/>
            <person name="Kuo A."/>
            <person name="Riley R."/>
            <person name="Clum A."/>
            <person name="Nolan M."/>
            <person name="Lipzen A."/>
            <person name="Salamov A."/>
            <person name="Henrissat B."/>
            <person name="Wiebenga A."/>
            <person name="De Vries R.P."/>
            <person name="Grigoriev I.V."/>
            <person name="Mortensen U.H."/>
            <person name="Andersen M.R."/>
            <person name="Baker S.E."/>
        </authorList>
    </citation>
    <scope>NUCLEOTIDE SEQUENCE [LARGE SCALE GENOMIC DNA]</scope>
    <source>
        <strain evidence="6 7">IBT 23096</strain>
    </source>
</reference>
<evidence type="ECO:0000256" key="4">
    <source>
        <dbReference type="RuleBase" id="RU361277"/>
    </source>
</evidence>
<dbReference type="SMART" id="SM00829">
    <property type="entry name" value="PKS_ER"/>
    <property type="match status" value="1"/>
</dbReference>
<dbReference type="CDD" id="cd08233">
    <property type="entry name" value="butanediol_DH_like"/>
    <property type="match status" value="1"/>
</dbReference>
<dbReference type="VEuPathDB" id="FungiDB:P170DRAFT_396629"/>
<dbReference type="InterPro" id="IPR050129">
    <property type="entry name" value="Zn_alcohol_dh"/>
</dbReference>
<dbReference type="SUPFAM" id="SSF50129">
    <property type="entry name" value="GroES-like"/>
    <property type="match status" value="1"/>
</dbReference>
<dbReference type="GO" id="GO:0016491">
    <property type="term" value="F:oxidoreductase activity"/>
    <property type="evidence" value="ECO:0007669"/>
    <property type="project" value="UniProtKB-KW"/>
</dbReference>
<dbReference type="SUPFAM" id="SSF51735">
    <property type="entry name" value="NAD(P)-binding Rossmann-fold domains"/>
    <property type="match status" value="1"/>
</dbReference>
<evidence type="ECO:0000256" key="3">
    <source>
        <dbReference type="ARBA" id="ARBA00023002"/>
    </source>
</evidence>
<dbReference type="Proteomes" id="UP000234275">
    <property type="component" value="Unassembled WGS sequence"/>
</dbReference>
<comment type="cofactor">
    <cofactor evidence="4">
        <name>Zn(2+)</name>
        <dbReference type="ChEBI" id="CHEBI:29105"/>
    </cofactor>
</comment>
<dbReference type="PANTHER" id="PTHR43401:SF2">
    <property type="entry name" value="L-THREONINE 3-DEHYDROGENASE"/>
    <property type="match status" value="1"/>
</dbReference>
<name>A0A2I2GSP6_9EURO</name>
<dbReference type="GO" id="GO:0008270">
    <property type="term" value="F:zinc ion binding"/>
    <property type="evidence" value="ECO:0007669"/>
    <property type="project" value="InterPro"/>
</dbReference>
<evidence type="ECO:0000313" key="7">
    <source>
        <dbReference type="Proteomes" id="UP000234275"/>
    </source>
</evidence>
<dbReference type="AlphaFoldDB" id="A0A2I2GSP6"/>
<gene>
    <name evidence="6" type="ORF">P170DRAFT_396629</name>
</gene>
<dbReference type="InterPro" id="IPR002328">
    <property type="entry name" value="ADH_Zn_CS"/>
</dbReference>
<dbReference type="PANTHER" id="PTHR43401">
    <property type="entry name" value="L-THREONINE 3-DEHYDROGENASE"/>
    <property type="match status" value="1"/>
</dbReference>
<dbReference type="STRING" id="1392250.A0A2I2GSP6"/>
<proteinExistence type="inferred from homology"/>
<keyword evidence="3" id="KW-0560">Oxidoreductase</keyword>
<keyword evidence="2 4" id="KW-0862">Zinc</keyword>
<comment type="caution">
    <text evidence="6">The sequence shown here is derived from an EMBL/GenBank/DDBJ whole genome shotgun (WGS) entry which is preliminary data.</text>
</comment>
<dbReference type="InterPro" id="IPR020843">
    <property type="entry name" value="ER"/>
</dbReference>
<keyword evidence="1 4" id="KW-0479">Metal-binding</keyword>
<keyword evidence="7" id="KW-1185">Reference proteome</keyword>
<feature type="domain" description="Enoyl reductase (ER)" evidence="5">
    <location>
        <begin position="10"/>
        <end position="360"/>
    </location>
</feature>
<dbReference type="EMBL" id="MSFO01000001">
    <property type="protein sequence ID" value="PLB55880.1"/>
    <property type="molecule type" value="Genomic_DNA"/>
</dbReference>
<dbReference type="InterPro" id="IPR036291">
    <property type="entry name" value="NAD(P)-bd_dom_sf"/>
</dbReference>
<accession>A0A2I2GSP6</accession>
<dbReference type="Pfam" id="PF08240">
    <property type="entry name" value="ADH_N"/>
    <property type="match status" value="1"/>
</dbReference>
<dbReference type="InterPro" id="IPR013149">
    <property type="entry name" value="ADH-like_C"/>
</dbReference>
<dbReference type="InterPro" id="IPR011032">
    <property type="entry name" value="GroES-like_sf"/>
</dbReference>